<dbReference type="AlphaFoldDB" id="A0A2B0TRU4"/>
<reference evidence="1 2" key="1">
    <citation type="submission" date="2017-09" db="EMBL/GenBank/DDBJ databases">
        <title>Large-scale bioinformatics analysis of Bacillus genomes uncovers conserved roles of natural products in bacterial physiology.</title>
        <authorList>
            <consortium name="Agbiome Team Llc"/>
            <person name="Bleich R.M."/>
            <person name="Grubbs K.J."/>
            <person name="Santa Maria K.C."/>
            <person name="Allen S.E."/>
            <person name="Farag S."/>
            <person name="Shank E.A."/>
            <person name="Bowers A."/>
        </authorList>
    </citation>
    <scope>NUCLEOTIDE SEQUENCE [LARGE SCALE GENOMIC DNA]</scope>
    <source>
        <strain evidence="1 2">AFS061806</strain>
    </source>
</reference>
<sequence>MLNLRFYHIVFTIVIEEDVISQLLIINKLIMIITIDSLNTIILYRCIVNSDFDCKIYKNKLYFIENDNQLLVAEE</sequence>
<comment type="caution">
    <text evidence="1">The sequence shown here is derived from an EMBL/GenBank/DDBJ whole genome shotgun (WGS) entry which is preliminary data.</text>
</comment>
<gene>
    <name evidence="1" type="ORF">COK86_02605</name>
</gene>
<organism evidence="1 2">
    <name type="scientific">Bacillus cereus</name>
    <dbReference type="NCBI Taxonomy" id="1396"/>
    <lineage>
        <taxon>Bacteria</taxon>
        <taxon>Bacillati</taxon>
        <taxon>Bacillota</taxon>
        <taxon>Bacilli</taxon>
        <taxon>Bacillales</taxon>
        <taxon>Bacillaceae</taxon>
        <taxon>Bacillus</taxon>
        <taxon>Bacillus cereus group</taxon>
    </lineage>
</organism>
<evidence type="ECO:0000313" key="1">
    <source>
        <dbReference type="EMBL" id="PFU46879.1"/>
    </source>
</evidence>
<protein>
    <submittedName>
        <fullName evidence="1">Uncharacterized protein</fullName>
    </submittedName>
</protein>
<accession>A0A2B0TRU4</accession>
<proteinExistence type="predicted"/>
<dbReference type="Proteomes" id="UP000224076">
    <property type="component" value="Unassembled WGS sequence"/>
</dbReference>
<evidence type="ECO:0000313" key="2">
    <source>
        <dbReference type="Proteomes" id="UP000224076"/>
    </source>
</evidence>
<name>A0A2B0TRU4_BACCE</name>
<dbReference type="EMBL" id="NVDG01000008">
    <property type="protein sequence ID" value="PFU46879.1"/>
    <property type="molecule type" value="Genomic_DNA"/>
</dbReference>